<dbReference type="STRING" id="164328.H3HDL3"/>
<dbReference type="eggNOG" id="ENOG502RAJE">
    <property type="taxonomic scope" value="Eukaryota"/>
</dbReference>
<dbReference type="HOGENOM" id="CLU_129018_0_0_1"/>
<protein>
    <submittedName>
        <fullName evidence="1">Uncharacterized protein</fullName>
    </submittedName>
</protein>
<dbReference type="VEuPathDB" id="FungiDB:KRP23_15137"/>
<keyword evidence="2" id="KW-1185">Reference proteome</keyword>
<evidence type="ECO:0000313" key="1">
    <source>
        <dbReference type="EnsemblProtists" id="Phyra96249"/>
    </source>
</evidence>
<name>H3HDL3_PHYRM</name>
<accession>H3HDL3</accession>
<dbReference type="AlphaFoldDB" id="H3HDL3"/>
<reference evidence="1" key="2">
    <citation type="submission" date="2015-06" db="UniProtKB">
        <authorList>
            <consortium name="EnsemblProtists"/>
        </authorList>
    </citation>
    <scope>IDENTIFICATION</scope>
    <source>
        <strain evidence="1">Pr102</strain>
    </source>
</reference>
<proteinExistence type="predicted"/>
<dbReference type="EMBL" id="DS566065">
    <property type="status" value="NOT_ANNOTATED_CDS"/>
    <property type="molecule type" value="Genomic_DNA"/>
</dbReference>
<dbReference type="PANTHER" id="PTHR35796">
    <property type="entry name" value="HYPOTHETICAL CYTOSOLIC PROTEIN"/>
    <property type="match status" value="1"/>
</dbReference>
<dbReference type="Proteomes" id="UP000005238">
    <property type="component" value="Unassembled WGS sequence"/>
</dbReference>
<dbReference type="VEuPathDB" id="FungiDB:KRP22_8862"/>
<dbReference type="InParanoid" id="H3HDL3"/>
<reference evidence="2" key="1">
    <citation type="journal article" date="2006" name="Science">
        <title>Phytophthora genome sequences uncover evolutionary origins and mechanisms of pathogenesis.</title>
        <authorList>
            <person name="Tyler B.M."/>
            <person name="Tripathy S."/>
            <person name="Zhang X."/>
            <person name="Dehal P."/>
            <person name="Jiang R.H."/>
            <person name="Aerts A."/>
            <person name="Arredondo F.D."/>
            <person name="Baxter L."/>
            <person name="Bensasson D."/>
            <person name="Beynon J.L."/>
            <person name="Chapman J."/>
            <person name="Damasceno C.M."/>
            <person name="Dorrance A.E."/>
            <person name="Dou D."/>
            <person name="Dickerman A.W."/>
            <person name="Dubchak I.L."/>
            <person name="Garbelotto M."/>
            <person name="Gijzen M."/>
            <person name="Gordon S.G."/>
            <person name="Govers F."/>
            <person name="Grunwald N.J."/>
            <person name="Huang W."/>
            <person name="Ivors K.L."/>
            <person name="Jones R.W."/>
            <person name="Kamoun S."/>
            <person name="Krampis K."/>
            <person name="Lamour K.H."/>
            <person name="Lee M.K."/>
            <person name="McDonald W.H."/>
            <person name="Medina M."/>
            <person name="Meijer H.J."/>
            <person name="Nordberg E.K."/>
            <person name="Maclean D.J."/>
            <person name="Ospina-Giraldo M.D."/>
            <person name="Morris P.F."/>
            <person name="Phuntumart V."/>
            <person name="Putnam N.H."/>
            <person name="Rash S."/>
            <person name="Rose J.K."/>
            <person name="Sakihama Y."/>
            <person name="Salamov A.A."/>
            <person name="Savidor A."/>
            <person name="Scheuring C.F."/>
            <person name="Smith B.M."/>
            <person name="Sobral B.W."/>
            <person name="Terry A."/>
            <person name="Torto-Alalibo T.A."/>
            <person name="Win J."/>
            <person name="Xu Z."/>
            <person name="Zhang H."/>
            <person name="Grigoriev I.V."/>
            <person name="Rokhsar D.S."/>
            <person name="Boore J.L."/>
        </authorList>
    </citation>
    <scope>NUCLEOTIDE SEQUENCE [LARGE SCALE GENOMIC DNA]</scope>
    <source>
        <strain evidence="2">Pr102</strain>
    </source>
</reference>
<organism evidence="1 2">
    <name type="scientific">Phytophthora ramorum</name>
    <name type="common">Sudden oak death agent</name>
    <dbReference type="NCBI Taxonomy" id="164328"/>
    <lineage>
        <taxon>Eukaryota</taxon>
        <taxon>Sar</taxon>
        <taxon>Stramenopiles</taxon>
        <taxon>Oomycota</taxon>
        <taxon>Peronosporomycetes</taxon>
        <taxon>Peronosporales</taxon>
        <taxon>Peronosporaceae</taxon>
        <taxon>Phytophthora</taxon>
    </lineage>
</organism>
<dbReference type="OMA" id="QWEIGAL"/>
<dbReference type="PANTHER" id="PTHR35796:SF3">
    <property type="entry name" value="BHLH DOMAIN-CONTAINING PROTEIN"/>
    <property type="match status" value="1"/>
</dbReference>
<dbReference type="EnsemblProtists" id="Phyra96249">
    <property type="protein sequence ID" value="Phyra96249"/>
    <property type="gene ID" value="Phyra96249"/>
</dbReference>
<sequence>MLRKFGVEIKHGNSVAVLFGRQVTRRYVESDRVVLVRHSIIDEIQMSGATAGGLTFRESGWIVVKNSPEVPGTGAATLTQASSTMSPDIDLNSQWEVGALTDFVLQSREDIEVGNDTMIDNLLLEEAAKQKVIS</sequence>
<evidence type="ECO:0000313" key="2">
    <source>
        <dbReference type="Proteomes" id="UP000005238"/>
    </source>
</evidence>